<keyword evidence="3" id="KW-1185">Reference proteome</keyword>
<evidence type="ECO:0000313" key="3">
    <source>
        <dbReference type="Proteomes" id="UP001633002"/>
    </source>
</evidence>
<comment type="caution">
    <text evidence="2">The sequence shown here is derived from an EMBL/GenBank/DDBJ whole genome shotgun (WGS) entry which is preliminary data.</text>
</comment>
<dbReference type="EMBL" id="JBJQOH010000007">
    <property type="protein sequence ID" value="KAL3680017.1"/>
    <property type="molecule type" value="Genomic_DNA"/>
</dbReference>
<dbReference type="Proteomes" id="UP001633002">
    <property type="component" value="Unassembled WGS sequence"/>
</dbReference>
<organism evidence="2 3">
    <name type="scientific">Riccia sorocarpa</name>
    <dbReference type="NCBI Taxonomy" id="122646"/>
    <lineage>
        <taxon>Eukaryota</taxon>
        <taxon>Viridiplantae</taxon>
        <taxon>Streptophyta</taxon>
        <taxon>Embryophyta</taxon>
        <taxon>Marchantiophyta</taxon>
        <taxon>Marchantiopsida</taxon>
        <taxon>Marchantiidae</taxon>
        <taxon>Marchantiales</taxon>
        <taxon>Ricciaceae</taxon>
        <taxon>Riccia</taxon>
    </lineage>
</organism>
<feature type="compositionally biased region" description="Basic and acidic residues" evidence="1">
    <location>
        <begin position="450"/>
        <end position="471"/>
    </location>
</feature>
<name>A0ABD3GPD7_9MARC</name>
<reference evidence="2 3" key="1">
    <citation type="submission" date="2024-09" db="EMBL/GenBank/DDBJ databases">
        <title>Chromosome-scale assembly of Riccia sorocarpa.</title>
        <authorList>
            <person name="Paukszto L."/>
        </authorList>
    </citation>
    <scope>NUCLEOTIDE SEQUENCE [LARGE SCALE GENOMIC DNA]</scope>
    <source>
        <strain evidence="2">LP-2024</strain>
        <tissue evidence="2">Aerial parts of the thallus</tissue>
    </source>
</reference>
<feature type="region of interest" description="Disordered" evidence="1">
    <location>
        <begin position="330"/>
        <end position="384"/>
    </location>
</feature>
<dbReference type="PANTHER" id="PTHR33621:SF2">
    <property type="entry name" value="RIBOSOMAL L1 DOMAIN-CONTAINING PROTEIN"/>
    <property type="match status" value="1"/>
</dbReference>
<evidence type="ECO:0000256" key="1">
    <source>
        <dbReference type="SAM" id="MobiDB-lite"/>
    </source>
</evidence>
<accession>A0ABD3GPD7</accession>
<feature type="region of interest" description="Disordered" evidence="1">
    <location>
        <begin position="86"/>
        <end position="105"/>
    </location>
</feature>
<gene>
    <name evidence="2" type="ORF">R1sor_022973</name>
</gene>
<dbReference type="PANTHER" id="PTHR33621">
    <property type="entry name" value="ASPARTIC/GLUTAMIC ACID-RICH PROTEIN"/>
    <property type="match status" value="1"/>
</dbReference>
<dbReference type="AlphaFoldDB" id="A0ABD3GPD7"/>
<protein>
    <submittedName>
        <fullName evidence="2">Uncharacterized protein</fullName>
    </submittedName>
</protein>
<proteinExistence type="predicted"/>
<feature type="region of interest" description="Disordered" evidence="1">
    <location>
        <begin position="416"/>
        <end position="503"/>
    </location>
</feature>
<sequence>MDYHSLPRKDLQNLCKKHGIPANKTNLFMAEALAKKRIPLNEVDVNRKVEGDLFFVTPSKVPDAKDKGNDGNKSLFTNTPFLIKRSQKKKRAGGNNSDAVRKDEVETTAEAARIRATTFSQEKASDSVTETRKDTVSSCSKKTSLSRREENIPAKQVKGNSAVVKQKTEEKRVPPAKSIIGPAHQLESRPAGKSDIPVNGKLNTKHAVSNGTPRPVDEVTARVGEISAVNAEFTVDTDAGLEHQANGCMSPGFPEFRLSSDSVEDQVEISGADACMGLETEGNQQETDRQEKPPRKERFIVKVTFADEVSIKCQKSGSVEKMRLDDHITRRSDASSVANDGNKLKPKVDSKQPFVFRASRQEEPQPKRPVKTAKVTPQSRVAGTETKALAVVSSKQEESAKGNSNLRGVVTEAKAPVIGSSKQEEAAKGNSLLKATVTETKSPAVVGSSKQDDVKTNTTDSKAKPDPKLASDVHATSSYSKPSKRARLVAADSKTPDSTTTGVVDKLNSSTPEAKVEAADSCEVPASSPQEVKILELPEWAEEFKREQTLSVSGKVSTTESATLEEAAHVDTAPSPRLVIPLKKIEDKVSELLNRMKTFWGKANVEIGRPAAESASEVEMSVEQGDQTVL</sequence>
<feature type="region of interest" description="Disordered" evidence="1">
    <location>
        <begin position="139"/>
        <end position="215"/>
    </location>
</feature>
<evidence type="ECO:0000313" key="2">
    <source>
        <dbReference type="EMBL" id="KAL3680017.1"/>
    </source>
</evidence>